<feature type="compositionally biased region" description="Basic residues" evidence="1">
    <location>
        <begin position="1"/>
        <end position="12"/>
    </location>
</feature>
<proteinExistence type="predicted"/>
<gene>
    <name evidence="2" type="ORF">TGAM01_v209655</name>
</gene>
<organism evidence="2 3">
    <name type="scientific">Trichoderma gamsii</name>
    <dbReference type="NCBI Taxonomy" id="398673"/>
    <lineage>
        <taxon>Eukaryota</taxon>
        <taxon>Fungi</taxon>
        <taxon>Dikarya</taxon>
        <taxon>Ascomycota</taxon>
        <taxon>Pezizomycotina</taxon>
        <taxon>Sordariomycetes</taxon>
        <taxon>Hypocreomycetidae</taxon>
        <taxon>Hypocreales</taxon>
        <taxon>Hypocreaceae</taxon>
        <taxon>Trichoderma</taxon>
    </lineage>
</organism>
<name>A0A2P4ZB19_9HYPO</name>
<keyword evidence="3" id="KW-1185">Reference proteome</keyword>
<feature type="compositionally biased region" description="Acidic residues" evidence="1">
    <location>
        <begin position="386"/>
        <end position="396"/>
    </location>
</feature>
<dbReference type="Proteomes" id="UP000054821">
    <property type="component" value="Unassembled WGS sequence"/>
</dbReference>
<feature type="region of interest" description="Disordered" evidence="1">
    <location>
        <begin position="364"/>
        <end position="476"/>
    </location>
</feature>
<feature type="compositionally biased region" description="Low complexity" evidence="1">
    <location>
        <begin position="71"/>
        <end position="82"/>
    </location>
</feature>
<evidence type="ECO:0000313" key="3">
    <source>
        <dbReference type="Proteomes" id="UP000054821"/>
    </source>
</evidence>
<dbReference type="STRING" id="398673.A0A2P4ZB19"/>
<feature type="compositionally biased region" description="Basic and acidic residues" evidence="1">
    <location>
        <begin position="54"/>
        <end position="67"/>
    </location>
</feature>
<dbReference type="GeneID" id="29988143"/>
<accession>A0A2P4ZB19</accession>
<feature type="region of interest" description="Disordered" evidence="1">
    <location>
        <begin position="196"/>
        <end position="245"/>
    </location>
</feature>
<evidence type="ECO:0000256" key="1">
    <source>
        <dbReference type="SAM" id="MobiDB-lite"/>
    </source>
</evidence>
<sequence length="476" mass="51247">MSIFSRLKKSRQQAKEHNAKLAQQEKKEDEVKTPYRHVPKHAAADAIASAPPSWREDDRQKIQEQNRRRSAMAASSSHSMNMPGMPRVGSGLSHVSYPTDNDATPMVRLPRAYSYTGVSPYTSTHSRTTASSMPDVGSQFAAYAASTKGKEAVRGSGYNTSRTSPTSSQGLSSPSSSSSVSASITLIHRMLTSLFPLPEESESSSGSTSSQDDLEMRLNRPPVVRPPTGAEMAPRRPRVGSRRTSDSAIGRIAMANSTKAAARDSRPPPSMRNFGSIAPIVHAPAPILRITSHPQGDLLNSQHRQRSETSFPGSLNTSLNTSAATLISTSALPAIDGSPSPEQQELKELKVHVVKEPRTVKVVRLTGGERIQPGPKKLATEKPAEEPAEEPEEEPQDQPVLGLASTLYPVPAPSPTSAPVSAPKAKQQSIVINVFPEADSIPEPEPTKKSSRFSKSGTKIPKKSRWARSKAQPITV</sequence>
<feature type="compositionally biased region" description="Low complexity" evidence="1">
    <location>
        <begin position="161"/>
        <end position="179"/>
    </location>
</feature>
<feature type="compositionally biased region" description="Low complexity" evidence="1">
    <location>
        <begin position="196"/>
        <end position="210"/>
    </location>
</feature>
<feature type="compositionally biased region" description="Low complexity" evidence="1">
    <location>
        <begin position="44"/>
        <end position="53"/>
    </location>
</feature>
<dbReference type="EMBL" id="JPDN02000049">
    <property type="protein sequence ID" value="PON21492.1"/>
    <property type="molecule type" value="Genomic_DNA"/>
</dbReference>
<feature type="compositionally biased region" description="Basic and acidic residues" evidence="1">
    <location>
        <begin position="13"/>
        <end position="33"/>
    </location>
</feature>
<dbReference type="RefSeq" id="XP_018658717.1">
    <property type="nucleotide sequence ID" value="XM_018808060.1"/>
</dbReference>
<feature type="region of interest" description="Disordered" evidence="1">
    <location>
        <begin position="149"/>
        <end position="179"/>
    </location>
</feature>
<reference evidence="2 3" key="1">
    <citation type="journal article" date="2016" name="Genome Announc.">
        <title>Draft Whole-Genome Sequence of Trichoderma gamsii T6085, a Promising Biocontrol Agent of Fusarium Head Blight on Wheat.</title>
        <authorList>
            <person name="Baroncelli R."/>
            <person name="Zapparata A."/>
            <person name="Piaggeschi G."/>
            <person name="Sarrocco S."/>
            <person name="Vannacci G."/>
        </authorList>
    </citation>
    <scope>NUCLEOTIDE SEQUENCE [LARGE SCALE GENOMIC DNA]</scope>
    <source>
        <strain evidence="2 3">T6085</strain>
    </source>
</reference>
<evidence type="ECO:0000313" key="2">
    <source>
        <dbReference type="EMBL" id="PON21492.1"/>
    </source>
</evidence>
<comment type="caution">
    <text evidence="2">The sequence shown here is derived from an EMBL/GenBank/DDBJ whole genome shotgun (WGS) entry which is preliminary data.</text>
</comment>
<dbReference type="AlphaFoldDB" id="A0A2P4ZB19"/>
<feature type="region of interest" description="Disordered" evidence="1">
    <location>
        <begin position="1"/>
        <end position="93"/>
    </location>
</feature>
<protein>
    <submittedName>
        <fullName evidence="2">Uncharacterized protein</fullName>
    </submittedName>
</protein>